<accession>A0A1I6YNC1</accession>
<dbReference type="RefSeq" id="WP_090247125.1">
    <property type="nucleotide sequence ID" value="NZ_FPAS01000001.1"/>
</dbReference>
<dbReference type="AlphaFoldDB" id="A0A1I6YNC1"/>
<name>A0A1I6YNC1_9FLAO</name>
<organism evidence="1 2">
    <name type="scientific">Lishizhenia tianjinensis</name>
    <dbReference type="NCBI Taxonomy" id="477690"/>
    <lineage>
        <taxon>Bacteria</taxon>
        <taxon>Pseudomonadati</taxon>
        <taxon>Bacteroidota</taxon>
        <taxon>Flavobacteriia</taxon>
        <taxon>Flavobacteriales</taxon>
        <taxon>Crocinitomicaceae</taxon>
        <taxon>Lishizhenia</taxon>
    </lineage>
</organism>
<protein>
    <submittedName>
        <fullName evidence="1">Uncharacterized protein</fullName>
    </submittedName>
</protein>
<dbReference type="Proteomes" id="UP000236454">
    <property type="component" value="Unassembled WGS sequence"/>
</dbReference>
<dbReference type="EMBL" id="FPAS01000001">
    <property type="protein sequence ID" value="SFT51768.1"/>
    <property type="molecule type" value="Genomic_DNA"/>
</dbReference>
<reference evidence="1 2" key="1">
    <citation type="submission" date="2016-10" db="EMBL/GenBank/DDBJ databases">
        <authorList>
            <person name="de Groot N.N."/>
        </authorList>
    </citation>
    <scope>NUCLEOTIDE SEQUENCE [LARGE SCALE GENOMIC DNA]</scope>
    <source>
        <strain evidence="1 2">CGMCC 1.7005</strain>
    </source>
</reference>
<keyword evidence="2" id="KW-1185">Reference proteome</keyword>
<gene>
    <name evidence="1" type="ORF">SAMN05216474_1030</name>
</gene>
<dbReference type="STRING" id="477690.SAMN05216474_1030"/>
<evidence type="ECO:0000313" key="2">
    <source>
        <dbReference type="Proteomes" id="UP000236454"/>
    </source>
</evidence>
<evidence type="ECO:0000313" key="1">
    <source>
        <dbReference type="EMBL" id="SFT51768.1"/>
    </source>
</evidence>
<sequence length="187" mass="21773">MLSTLQDILAPKSVELENETFQWWNGHAYMEGQKVRALYSKNDLEYHLTTTLLNNEFQRESSLSSATDFNGFHLVTQLPQVLPLYRITPNSRLERWLSKSYFNVDCKHRPYKKELLNSEWLLCLYALSFELTAFSPDISCLQRGDRMELSINFQLSSRELDALDKILELIENFARTSTQRGGIESLP</sequence>
<dbReference type="OrthoDB" id="9981991at2"/>
<proteinExistence type="predicted"/>